<feature type="compositionally biased region" description="Basic and acidic residues" evidence="1">
    <location>
        <begin position="1"/>
        <end position="11"/>
    </location>
</feature>
<comment type="caution">
    <text evidence="2">The sequence shown here is derived from an EMBL/GenBank/DDBJ whole genome shotgun (WGS) entry which is preliminary data.</text>
</comment>
<evidence type="ECO:0000313" key="2">
    <source>
        <dbReference type="EMBL" id="CAG8715443.1"/>
    </source>
</evidence>
<dbReference type="Proteomes" id="UP000789508">
    <property type="component" value="Unassembled WGS sequence"/>
</dbReference>
<accession>A0A9N9I0V8</accession>
<proteinExistence type="predicted"/>
<dbReference type="AlphaFoldDB" id="A0A9N9I0V8"/>
<keyword evidence="3" id="KW-1185">Reference proteome</keyword>
<organism evidence="2 3">
    <name type="scientific">Ambispora leptoticha</name>
    <dbReference type="NCBI Taxonomy" id="144679"/>
    <lineage>
        <taxon>Eukaryota</taxon>
        <taxon>Fungi</taxon>
        <taxon>Fungi incertae sedis</taxon>
        <taxon>Mucoromycota</taxon>
        <taxon>Glomeromycotina</taxon>
        <taxon>Glomeromycetes</taxon>
        <taxon>Archaeosporales</taxon>
        <taxon>Ambisporaceae</taxon>
        <taxon>Ambispora</taxon>
    </lineage>
</organism>
<name>A0A9N9I0V8_9GLOM</name>
<protein>
    <submittedName>
        <fullName evidence="2">6989_t:CDS:1</fullName>
    </submittedName>
</protein>
<dbReference type="EMBL" id="CAJVPS010024120">
    <property type="protein sequence ID" value="CAG8715443.1"/>
    <property type="molecule type" value="Genomic_DNA"/>
</dbReference>
<evidence type="ECO:0000256" key="1">
    <source>
        <dbReference type="SAM" id="MobiDB-lite"/>
    </source>
</evidence>
<evidence type="ECO:0000313" key="3">
    <source>
        <dbReference type="Proteomes" id="UP000789508"/>
    </source>
</evidence>
<feature type="region of interest" description="Disordered" evidence="1">
    <location>
        <begin position="1"/>
        <end position="40"/>
    </location>
</feature>
<feature type="non-terminal residue" evidence="2">
    <location>
        <position position="1"/>
    </location>
</feature>
<reference evidence="2" key="1">
    <citation type="submission" date="2021-06" db="EMBL/GenBank/DDBJ databases">
        <authorList>
            <person name="Kallberg Y."/>
            <person name="Tangrot J."/>
            <person name="Rosling A."/>
        </authorList>
    </citation>
    <scope>NUCLEOTIDE SEQUENCE</scope>
    <source>
        <strain evidence="2">FL130A</strain>
    </source>
</reference>
<sequence>NNLVPLDERFNKKNQSNNEAGDGERRNRQVQATQTKKRIS</sequence>
<gene>
    <name evidence="2" type="ORF">ALEPTO_LOCUS12057</name>
</gene>